<sequence length="444" mass="47362">MKWVWILGLGGVFFEAYAGAALATGLDPLQRQLNLSTTEVSLITSSYMLVAVFLCPFAGAYSDKFGRVRIIILAKVIACASMIMALSAPNFEMLLASRVLLGVAWAMDFGVVLAYIAEFLRRRDQAKLSRWQGVWYVATTANLFVGLIIFQFHVGDSIWRYLMGTGAVIAAALAVAQIALLPESPRWLASRGRYTDAVAALKKVYHVDVVAGDSAPVGGEVATATPSADSRQTSPMQLFQRPLLGRTVLSTVSFSMQALQYYAIGWFLPVIALQLFGESFQAATVGAMVFNAVGIIGGFSAAAIYHRFGIRRSVRVGFAACAAILVIFGVGFDHLPLWAAVLLPTAFIFFHSAFAASGGAAFSALAYPSAVRGFGMGLSTTACNIGAFVGLFAFPFLQESFGDGGAILLTAAVPLVGLVVASVIRWDPEKDLDSEHDDLAVIAH</sequence>
<dbReference type="PANTHER" id="PTHR23511">
    <property type="entry name" value="SYNAPTIC VESICLE GLYCOPROTEIN 2"/>
    <property type="match status" value="1"/>
</dbReference>
<proteinExistence type="predicted"/>
<feature type="transmembrane region" description="Helical" evidence="6">
    <location>
        <begin position="406"/>
        <end position="424"/>
    </location>
</feature>
<feature type="transmembrane region" description="Helical" evidence="6">
    <location>
        <begin position="316"/>
        <end position="332"/>
    </location>
</feature>
<feature type="domain" description="Major facilitator superfamily (MFS) profile" evidence="7">
    <location>
        <begin position="4"/>
        <end position="429"/>
    </location>
</feature>
<feature type="transmembrane region" description="Helical" evidence="6">
    <location>
        <begin position="338"/>
        <end position="362"/>
    </location>
</feature>
<evidence type="ECO:0000256" key="6">
    <source>
        <dbReference type="SAM" id="Phobius"/>
    </source>
</evidence>
<keyword evidence="3 6" id="KW-0812">Transmembrane</keyword>
<dbReference type="PROSITE" id="PS50850">
    <property type="entry name" value="MFS"/>
    <property type="match status" value="1"/>
</dbReference>
<dbReference type="EMBL" id="CP059491">
    <property type="protein sequence ID" value="QMT02199.1"/>
    <property type="molecule type" value="Genomic_DNA"/>
</dbReference>
<keyword evidence="4 6" id="KW-1133">Transmembrane helix</keyword>
<dbReference type="InterPro" id="IPR020846">
    <property type="entry name" value="MFS_dom"/>
</dbReference>
<organism evidence="8 9">
    <name type="scientific">Gordonia jinghuaiqii</name>
    <dbReference type="NCBI Taxonomy" id="2758710"/>
    <lineage>
        <taxon>Bacteria</taxon>
        <taxon>Bacillati</taxon>
        <taxon>Actinomycetota</taxon>
        <taxon>Actinomycetes</taxon>
        <taxon>Mycobacteriales</taxon>
        <taxon>Gordoniaceae</taxon>
        <taxon>Gordonia</taxon>
    </lineage>
</organism>
<feature type="transmembrane region" description="Helical" evidence="6">
    <location>
        <begin position="133"/>
        <end position="152"/>
    </location>
</feature>
<feature type="transmembrane region" description="Helical" evidence="6">
    <location>
        <begin position="42"/>
        <end position="61"/>
    </location>
</feature>
<dbReference type="AlphaFoldDB" id="A0A7D7LXJ2"/>
<dbReference type="PANTHER" id="PTHR23511:SF34">
    <property type="entry name" value="SYNAPTIC VESICLE GLYCOPROTEIN 2"/>
    <property type="match status" value="1"/>
</dbReference>
<evidence type="ECO:0000256" key="5">
    <source>
        <dbReference type="ARBA" id="ARBA00023136"/>
    </source>
</evidence>
<feature type="transmembrane region" description="Helical" evidence="6">
    <location>
        <begin position="158"/>
        <end position="181"/>
    </location>
</feature>
<dbReference type="KEGG" id="gji:H1R19_03200"/>
<comment type="subcellular location">
    <subcellularLocation>
        <location evidence="1">Cell membrane</location>
        <topology evidence="1">Multi-pass membrane protein</topology>
    </subcellularLocation>
</comment>
<dbReference type="RefSeq" id="WP_219850555.1">
    <property type="nucleotide sequence ID" value="NZ_CP059491.1"/>
</dbReference>
<feature type="transmembrane region" description="Helical" evidence="6">
    <location>
        <begin position="259"/>
        <end position="276"/>
    </location>
</feature>
<dbReference type="Proteomes" id="UP000515663">
    <property type="component" value="Chromosome"/>
</dbReference>
<feature type="transmembrane region" description="Helical" evidence="6">
    <location>
        <begin position="282"/>
        <end position="304"/>
    </location>
</feature>
<dbReference type="InterPro" id="IPR005828">
    <property type="entry name" value="MFS_sugar_transport-like"/>
</dbReference>
<evidence type="ECO:0000256" key="2">
    <source>
        <dbReference type="ARBA" id="ARBA00022448"/>
    </source>
</evidence>
<feature type="transmembrane region" description="Helical" evidence="6">
    <location>
        <begin position="374"/>
        <end position="394"/>
    </location>
</feature>
<dbReference type="Gene3D" id="1.20.1250.20">
    <property type="entry name" value="MFS general substrate transporter like domains"/>
    <property type="match status" value="1"/>
</dbReference>
<keyword evidence="5 6" id="KW-0472">Membrane</keyword>
<evidence type="ECO:0000256" key="3">
    <source>
        <dbReference type="ARBA" id="ARBA00022692"/>
    </source>
</evidence>
<evidence type="ECO:0000313" key="8">
    <source>
        <dbReference type="EMBL" id="QMT02199.1"/>
    </source>
</evidence>
<protein>
    <submittedName>
        <fullName evidence="8">MFS transporter</fullName>
    </submittedName>
</protein>
<feature type="transmembrane region" description="Helical" evidence="6">
    <location>
        <begin position="68"/>
        <end position="87"/>
    </location>
</feature>
<dbReference type="GO" id="GO:0022857">
    <property type="term" value="F:transmembrane transporter activity"/>
    <property type="evidence" value="ECO:0007669"/>
    <property type="project" value="InterPro"/>
</dbReference>
<reference evidence="9" key="1">
    <citation type="submission" date="2020-07" db="EMBL/GenBank/DDBJ databases">
        <title>novel species isolated from the respiratory tract of Marmot.</title>
        <authorList>
            <person name="Zhang G."/>
        </authorList>
    </citation>
    <scope>NUCLEOTIDE SEQUENCE [LARGE SCALE GENOMIC DNA]</scope>
    <source>
        <strain evidence="9">686</strain>
    </source>
</reference>
<accession>A0A7D7LXJ2</accession>
<feature type="transmembrane region" description="Helical" evidence="6">
    <location>
        <begin position="99"/>
        <end position="121"/>
    </location>
</feature>
<dbReference type="Pfam" id="PF00083">
    <property type="entry name" value="Sugar_tr"/>
    <property type="match status" value="1"/>
</dbReference>
<evidence type="ECO:0000259" key="7">
    <source>
        <dbReference type="PROSITE" id="PS50850"/>
    </source>
</evidence>
<evidence type="ECO:0000313" key="9">
    <source>
        <dbReference type="Proteomes" id="UP000515663"/>
    </source>
</evidence>
<keyword evidence="2" id="KW-0813">Transport</keyword>
<evidence type="ECO:0000256" key="4">
    <source>
        <dbReference type="ARBA" id="ARBA00022989"/>
    </source>
</evidence>
<gene>
    <name evidence="8" type="ORF">H1R19_03200</name>
</gene>
<keyword evidence="9" id="KW-1185">Reference proteome</keyword>
<name>A0A7D7LXJ2_9ACTN</name>
<dbReference type="SUPFAM" id="SSF103473">
    <property type="entry name" value="MFS general substrate transporter"/>
    <property type="match status" value="1"/>
</dbReference>
<dbReference type="GO" id="GO:0005886">
    <property type="term" value="C:plasma membrane"/>
    <property type="evidence" value="ECO:0007669"/>
    <property type="project" value="UniProtKB-SubCell"/>
</dbReference>
<dbReference type="InterPro" id="IPR036259">
    <property type="entry name" value="MFS_trans_sf"/>
</dbReference>
<evidence type="ECO:0000256" key="1">
    <source>
        <dbReference type="ARBA" id="ARBA00004651"/>
    </source>
</evidence>